<name>A0ABP8V580_9GAMM</name>
<sequence length="420" mass="47940">MFKKSLLPLAIAAAISAPLLLSACSSSTEEPAQLTTAQQSQEAQVEKQFRTTVDDYFNKNVALNPFTAPMLGIYTYNDQFGDYLSDDYLASQKQLEQTYLDKVEQLDRAALPHDLKIAYDQFIYDRKMALRGFEFPSQYLPFNQFYSRANTFAELGTGTYAQPFKTVKDYEDFLTKSDGFADWVDQSIQRMREGMKHDVVLPQVLVDMVIPQLEGYVTAEPEKSGFWKPVSNMPESFNAEDRERLSVAYRAKITQVINPAYTRLADFLKQEYKPRTTVAYGELPNGDAWYQYLADVNTTSTLSAEEIHEIGKKEVARILSEMEQAKQDYGFKGSLKEFFTYLKGDQFYWKDPKQQVADYEAYKAQVDAVLPKYFHRMPKADYVIKPVPKATENSAGVGYYNEGTPDGSRPGMFFVNTGRD</sequence>
<evidence type="ECO:0000256" key="1">
    <source>
        <dbReference type="SAM" id="SignalP"/>
    </source>
</evidence>
<evidence type="ECO:0000313" key="3">
    <source>
        <dbReference type="Proteomes" id="UP001500604"/>
    </source>
</evidence>
<protein>
    <recommendedName>
        <fullName evidence="4">DUF885 domain-containing protein</fullName>
    </recommendedName>
</protein>
<keyword evidence="3" id="KW-1185">Reference proteome</keyword>
<dbReference type="PANTHER" id="PTHR33361:SF16">
    <property type="entry name" value="DUF885 DOMAIN-CONTAINING PROTEIN"/>
    <property type="match status" value="1"/>
</dbReference>
<feature type="signal peptide" evidence="1">
    <location>
        <begin position="1"/>
        <end position="23"/>
    </location>
</feature>
<organism evidence="2 3">
    <name type="scientific">Kistimonas scapharcae</name>
    <dbReference type="NCBI Taxonomy" id="1036133"/>
    <lineage>
        <taxon>Bacteria</taxon>
        <taxon>Pseudomonadati</taxon>
        <taxon>Pseudomonadota</taxon>
        <taxon>Gammaproteobacteria</taxon>
        <taxon>Oceanospirillales</taxon>
        <taxon>Endozoicomonadaceae</taxon>
        <taxon>Kistimonas</taxon>
    </lineage>
</organism>
<keyword evidence="1" id="KW-0732">Signal</keyword>
<evidence type="ECO:0000313" key="2">
    <source>
        <dbReference type="EMBL" id="GAA4650956.1"/>
    </source>
</evidence>
<dbReference type="PANTHER" id="PTHR33361">
    <property type="entry name" value="GLR0591 PROTEIN"/>
    <property type="match status" value="1"/>
</dbReference>
<dbReference type="InterPro" id="IPR010281">
    <property type="entry name" value="DUF885"/>
</dbReference>
<accession>A0ABP8V580</accession>
<dbReference type="Pfam" id="PF05960">
    <property type="entry name" value="DUF885"/>
    <property type="match status" value="1"/>
</dbReference>
<comment type="caution">
    <text evidence="2">The sequence shown here is derived from an EMBL/GenBank/DDBJ whole genome shotgun (WGS) entry which is preliminary data.</text>
</comment>
<gene>
    <name evidence="2" type="ORF">GCM10023116_32390</name>
</gene>
<reference evidence="3" key="1">
    <citation type="journal article" date="2019" name="Int. J. Syst. Evol. Microbiol.">
        <title>The Global Catalogue of Microorganisms (GCM) 10K type strain sequencing project: providing services to taxonomists for standard genome sequencing and annotation.</title>
        <authorList>
            <consortium name="The Broad Institute Genomics Platform"/>
            <consortium name="The Broad Institute Genome Sequencing Center for Infectious Disease"/>
            <person name="Wu L."/>
            <person name="Ma J."/>
        </authorList>
    </citation>
    <scope>NUCLEOTIDE SEQUENCE [LARGE SCALE GENOMIC DNA]</scope>
    <source>
        <strain evidence="3">JCM 17805</strain>
    </source>
</reference>
<proteinExistence type="predicted"/>
<dbReference type="EMBL" id="BAABFL010000429">
    <property type="protein sequence ID" value="GAA4650956.1"/>
    <property type="molecule type" value="Genomic_DNA"/>
</dbReference>
<evidence type="ECO:0008006" key="4">
    <source>
        <dbReference type="Google" id="ProtNLM"/>
    </source>
</evidence>
<dbReference type="PROSITE" id="PS51257">
    <property type="entry name" value="PROKAR_LIPOPROTEIN"/>
    <property type="match status" value="1"/>
</dbReference>
<feature type="chain" id="PRO_5046654561" description="DUF885 domain-containing protein" evidence="1">
    <location>
        <begin position="24"/>
        <end position="420"/>
    </location>
</feature>
<dbReference type="Proteomes" id="UP001500604">
    <property type="component" value="Unassembled WGS sequence"/>
</dbReference>